<reference evidence="1 2" key="1">
    <citation type="submission" date="2021-06" db="EMBL/GenBank/DDBJ databases">
        <title>Caerostris extrusa draft genome.</title>
        <authorList>
            <person name="Kono N."/>
            <person name="Arakawa K."/>
        </authorList>
    </citation>
    <scope>NUCLEOTIDE SEQUENCE [LARGE SCALE GENOMIC DNA]</scope>
</reference>
<evidence type="ECO:0000313" key="1">
    <source>
        <dbReference type="EMBL" id="GIY64596.1"/>
    </source>
</evidence>
<proteinExistence type="predicted"/>
<keyword evidence="2" id="KW-1185">Reference proteome</keyword>
<name>A0AAV4V2Y6_CAEEX</name>
<evidence type="ECO:0000313" key="2">
    <source>
        <dbReference type="Proteomes" id="UP001054945"/>
    </source>
</evidence>
<dbReference type="AlphaFoldDB" id="A0AAV4V2Y6"/>
<accession>A0AAV4V2Y6</accession>
<organism evidence="1 2">
    <name type="scientific">Caerostris extrusa</name>
    <name type="common">Bark spider</name>
    <name type="synonym">Caerostris bankana</name>
    <dbReference type="NCBI Taxonomy" id="172846"/>
    <lineage>
        <taxon>Eukaryota</taxon>
        <taxon>Metazoa</taxon>
        <taxon>Ecdysozoa</taxon>
        <taxon>Arthropoda</taxon>
        <taxon>Chelicerata</taxon>
        <taxon>Arachnida</taxon>
        <taxon>Araneae</taxon>
        <taxon>Araneomorphae</taxon>
        <taxon>Entelegynae</taxon>
        <taxon>Araneoidea</taxon>
        <taxon>Araneidae</taxon>
        <taxon>Caerostris</taxon>
    </lineage>
</organism>
<protein>
    <submittedName>
        <fullName evidence="1">Uncharacterized protein</fullName>
    </submittedName>
</protein>
<dbReference type="Proteomes" id="UP001054945">
    <property type="component" value="Unassembled WGS sequence"/>
</dbReference>
<dbReference type="EMBL" id="BPLR01013899">
    <property type="protein sequence ID" value="GIY64596.1"/>
    <property type="molecule type" value="Genomic_DNA"/>
</dbReference>
<sequence length="118" mass="13727">MIIQQSKVIYTYLEVIQEELWKTLNAALYYTLGKNLVNKNHGKRMFNLISTSQQFISPPVHQVQKERSQREAHSFKPLKFSSEGQFSSQSITKLDLQQVSKIWHEKHDAMDACCPKSN</sequence>
<comment type="caution">
    <text evidence="1">The sequence shown here is derived from an EMBL/GenBank/DDBJ whole genome shotgun (WGS) entry which is preliminary data.</text>
</comment>
<gene>
    <name evidence="1" type="ORF">CEXT_299001</name>
</gene>